<comment type="similarity">
    <text evidence="1">Belongs to the universal stress protein A family.</text>
</comment>
<reference evidence="3" key="1">
    <citation type="submission" date="2020-09" db="EMBL/GenBank/DDBJ databases">
        <title>Nocardioides sp. strain MJB4 16S ribosomal RNA gene Genome sequencing and assembly.</title>
        <authorList>
            <person name="Kim I."/>
        </authorList>
    </citation>
    <scope>NUCLEOTIDE SEQUENCE</scope>
    <source>
        <strain evidence="3">MJB4</strain>
    </source>
</reference>
<dbReference type="PANTHER" id="PTHR46268">
    <property type="entry name" value="STRESS RESPONSE PROTEIN NHAX"/>
    <property type="match status" value="1"/>
</dbReference>
<sequence>MLVLRARREVGTVGTTIVVGYSPDPPGTAALDAALEEARVRDARLLVVNATRGGALGDDTYACAEDLEALERRLAECGVAGEVHQPMGRDVAELILAAAEEADAALLVIGVRRRSAVGKLLLGSVSQRVLLGAECPVLAVKPPLAG</sequence>
<keyword evidence="4" id="KW-1185">Reference proteome</keyword>
<dbReference type="InterPro" id="IPR006016">
    <property type="entry name" value="UspA"/>
</dbReference>
<dbReference type="PRINTS" id="PR01438">
    <property type="entry name" value="UNVRSLSTRESS"/>
</dbReference>
<proteinExistence type="inferred from homology"/>
<dbReference type="SUPFAM" id="SSF52402">
    <property type="entry name" value="Adenine nucleotide alpha hydrolases-like"/>
    <property type="match status" value="1"/>
</dbReference>
<evidence type="ECO:0000259" key="2">
    <source>
        <dbReference type="Pfam" id="PF00582"/>
    </source>
</evidence>
<evidence type="ECO:0000313" key="4">
    <source>
        <dbReference type="Proteomes" id="UP000616839"/>
    </source>
</evidence>
<dbReference type="EMBL" id="JACYXZ010000001">
    <property type="protein sequence ID" value="MBD8868992.1"/>
    <property type="molecule type" value="Genomic_DNA"/>
</dbReference>
<dbReference type="InterPro" id="IPR006015">
    <property type="entry name" value="Universal_stress_UspA"/>
</dbReference>
<name>A0A927K222_9ACTN</name>
<dbReference type="Pfam" id="PF00582">
    <property type="entry name" value="Usp"/>
    <property type="match status" value="1"/>
</dbReference>
<dbReference type="PANTHER" id="PTHR46268:SF6">
    <property type="entry name" value="UNIVERSAL STRESS PROTEIN UP12"/>
    <property type="match status" value="1"/>
</dbReference>
<protein>
    <submittedName>
        <fullName evidence="3">Universal stress protein</fullName>
    </submittedName>
</protein>
<gene>
    <name evidence="3" type="ORF">IE331_05100</name>
</gene>
<accession>A0A927K222</accession>
<organism evidence="3 4">
    <name type="scientific">Nocardioides donggukensis</name>
    <dbReference type="NCBI Taxonomy" id="2774019"/>
    <lineage>
        <taxon>Bacteria</taxon>
        <taxon>Bacillati</taxon>
        <taxon>Actinomycetota</taxon>
        <taxon>Actinomycetes</taxon>
        <taxon>Propionibacteriales</taxon>
        <taxon>Nocardioidaceae</taxon>
        <taxon>Nocardioides</taxon>
    </lineage>
</organism>
<dbReference type="Gene3D" id="3.40.50.620">
    <property type="entry name" value="HUPs"/>
    <property type="match status" value="1"/>
</dbReference>
<dbReference type="CDD" id="cd00293">
    <property type="entry name" value="USP-like"/>
    <property type="match status" value="1"/>
</dbReference>
<dbReference type="AlphaFoldDB" id="A0A927K222"/>
<evidence type="ECO:0000256" key="1">
    <source>
        <dbReference type="ARBA" id="ARBA00008791"/>
    </source>
</evidence>
<dbReference type="InterPro" id="IPR014729">
    <property type="entry name" value="Rossmann-like_a/b/a_fold"/>
</dbReference>
<evidence type="ECO:0000313" key="3">
    <source>
        <dbReference type="EMBL" id="MBD8868992.1"/>
    </source>
</evidence>
<comment type="caution">
    <text evidence="3">The sequence shown here is derived from an EMBL/GenBank/DDBJ whole genome shotgun (WGS) entry which is preliminary data.</text>
</comment>
<feature type="domain" description="UspA" evidence="2">
    <location>
        <begin position="16"/>
        <end position="141"/>
    </location>
</feature>
<dbReference type="Proteomes" id="UP000616839">
    <property type="component" value="Unassembled WGS sequence"/>
</dbReference>